<dbReference type="RefSeq" id="WP_148735095.1">
    <property type="nucleotide sequence ID" value="NZ_VSSB01000002.1"/>
</dbReference>
<dbReference type="EMBL" id="VSSB01000002">
    <property type="protein sequence ID" value="TYL51000.1"/>
    <property type="molecule type" value="Genomic_DNA"/>
</dbReference>
<proteinExistence type="predicted"/>
<evidence type="ECO:0008006" key="4">
    <source>
        <dbReference type="Google" id="ProtNLM"/>
    </source>
</evidence>
<dbReference type="Proteomes" id="UP000325243">
    <property type="component" value="Unassembled WGS sequence"/>
</dbReference>
<dbReference type="SUPFAM" id="SSF56349">
    <property type="entry name" value="DNA breaking-rejoining enzymes"/>
    <property type="match status" value="1"/>
</dbReference>
<sequence length="81" mass="8944">MAALDNLTVRRLTVARIDRLLKVQRAKSCSRAKRSLTILSMLLGLAVRRGVIAANPVKDIARMKRPKRIPKALTEPSAPIS</sequence>
<evidence type="ECO:0000313" key="2">
    <source>
        <dbReference type="EMBL" id="TYL51000.1"/>
    </source>
</evidence>
<protein>
    <recommendedName>
        <fullName evidence="4">Integrase</fullName>
    </recommendedName>
</protein>
<evidence type="ECO:0000256" key="1">
    <source>
        <dbReference type="ARBA" id="ARBA00023125"/>
    </source>
</evidence>
<evidence type="ECO:0000313" key="3">
    <source>
        <dbReference type="Proteomes" id="UP000325243"/>
    </source>
</evidence>
<dbReference type="GO" id="GO:0003677">
    <property type="term" value="F:DNA binding"/>
    <property type="evidence" value="ECO:0007669"/>
    <property type="project" value="UniProtKB-KW"/>
</dbReference>
<dbReference type="InterPro" id="IPR010998">
    <property type="entry name" value="Integrase_recombinase_N"/>
</dbReference>
<name>A0A5S4V3A5_9MICO</name>
<keyword evidence="1" id="KW-0238">DNA-binding</keyword>
<organism evidence="2 3">
    <name type="scientific">Agromyces mariniharenae</name>
    <dbReference type="NCBI Taxonomy" id="2604423"/>
    <lineage>
        <taxon>Bacteria</taxon>
        <taxon>Bacillati</taxon>
        <taxon>Actinomycetota</taxon>
        <taxon>Actinomycetes</taxon>
        <taxon>Micrococcales</taxon>
        <taxon>Microbacteriaceae</taxon>
        <taxon>Agromyces</taxon>
    </lineage>
</organism>
<gene>
    <name evidence="2" type="ORF">FYC51_17845</name>
</gene>
<dbReference type="InterPro" id="IPR011010">
    <property type="entry name" value="DNA_brk_join_enz"/>
</dbReference>
<dbReference type="AlphaFoldDB" id="A0A5S4V3A5"/>
<keyword evidence="3" id="KW-1185">Reference proteome</keyword>
<accession>A0A5S4V3A5</accession>
<reference evidence="2 3" key="1">
    <citation type="submission" date="2019-08" db="EMBL/GenBank/DDBJ databases">
        <authorList>
            <person name="Hu J."/>
        </authorList>
    </citation>
    <scope>NUCLEOTIDE SEQUENCE [LARGE SCALE GENOMIC DNA]</scope>
    <source>
        <strain evidence="2 3">NEAU-184</strain>
    </source>
</reference>
<dbReference type="Gene3D" id="1.10.150.130">
    <property type="match status" value="1"/>
</dbReference>
<comment type="caution">
    <text evidence="2">The sequence shown here is derived from an EMBL/GenBank/DDBJ whole genome shotgun (WGS) entry which is preliminary data.</text>
</comment>